<dbReference type="EMBL" id="BONQ01000042">
    <property type="protein sequence ID" value="GIG44693.1"/>
    <property type="molecule type" value="Genomic_DNA"/>
</dbReference>
<evidence type="ECO:0000256" key="1">
    <source>
        <dbReference type="SAM" id="SignalP"/>
    </source>
</evidence>
<proteinExistence type="predicted"/>
<keyword evidence="1" id="KW-0732">Signal</keyword>
<feature type="chain" id="PRO_5037288817" description="Septum formation-related domain-containing protein" evidence="1">
    <location>
        <begin position="26"/>
        <end position="295"/>
    </location>
</feature>
<organism evidence="3 4">
    <name type="scientific">Dactylosporangium siamense</name>
    <dbReference type="NCBI Taxonomy" id="685454"/>
    <lineage>
        <taxon>Bacteria</taxon>
        <taxon>Bacillati</taxon>
        <taxon>Actinomycetota</taxon>
        <taxon>Actinomycetes</taxon>
        <taxon>Micromonosporales</taxon>
        <taxon>Micromonosporaceae</taxon>
        <taxon>Dactylosporangium</taxon>
    </lineage>
</organism>
<feature type="domain" description="Septum formation-related" evidence="2">
    <location>
        <begin position="48"/>
        <end position="275"/>
    </location>
</feature>
<evidence type="ECO:0000313" key="3">
    <source>
        <dbReference type="EMBL" id="GIG44693.1"/>
    </source>
</evidence>
<protein>
    <recommendedName>
        <fullName evidence="2">Septum formation-related domain-containing protein</fullName>
    </recommendedName>
</protein>
<keyword evidence="4" id="KW-1185">Reference proteome</keyword>
<dbReference type="InterPro" id="IPR026004">
    <property type="entry name" value="Septum_form"/>
</dbReference>
<evidence type="ECO:0000313" key="4">
    <source>
        <dbReference type="Proteomes" id="UP000660611"/>
    </source>
</evidence>
<comment type="caution">
    <text evidence="3">The sequence shown here is derived from an EMBL/GenBank/DDBJ whole genome shotgun (WGS) entry which is preliminary data.</text>
</comment>
<dbReference type="PROSITE" id="PS51257">
    <property type="entry name" value="PROKAR_LIPOPROTEIN"/>
    <property type="match status" value="1"/>
</dbReference>
<evidence type="ECO:0000259" key="2">
    <source>
        <dbReference type="Pfam" id="PF13845"/>
    </source>
</evidence>
<dbReference type="AlphaFoldDB" id="A0A919PM86"/>
<name>A0A919PM86_9ACTN</name>
<accession>A0A919PM86</accession>
<reference evidence="3" key="1">
    <citation type="submission" date="2021-01" db="EMBL/GenBank/DDBJ databases">
        <title>Whole genome shotgun sequence of Dactylosporangium siamense NBRC 106093.</title>
        <authorList>
            <person name="Komaki H."/>
            <person name="Tamura T."/>
        </authorList>
    </citation>
    <scope>NUCLEOTIDE SEQUENCE</scope>
    <source>
        <strain evidence="3">NBRC 106093</strain>
    </source>
</reference>
<sequence length="295" mass="31404">MVRFRLGAVLALTLVVVAGCTKVPAGVDKDIVDEWAMMGEAKVPEPKAGDCWASTSISVFRMTAASTTVALCDGPHIGEIVQVGHFTGALAEADSPPKLDQMVDIYTACDAEVTKFLGASWQLGRARMLLFPPTSTQWRGGARFYRCDVASLKGAHGELESRVATLKDSMKPGSDRLDGCAVLDNGTDWSGDMTPVVCTAPHDVESMGLITARSGAYPATSEAAKTVFDTLCVDKIREYTGGGINALADAKARYTYPRHAASVEEWNAGNKNATCWVLLPKKITRSLKGNGSKAV</sequence>
<dbReference type="Pfam" id="PF13845">
    <property type="entry name" value="Septum_form"/>
    <property type="match status" value="1"/>
</dbReference>
<gene>
    <name evidence="3" type="ORF">Dsi01nite_027340</name>
</gene>
<dbReference type="Proteomes" id="UP000660611">
    <property type="component" value="Unassembled WGS sequence"/>
</dbReference>
<feature type="signal peptide" evidence="1">
    <location>
        <begin position="1"/>
        <end position="25"/>
    </location>
</feature>